<keyword evidence="5" id="KW-0539">Nucleus</keyword>
<evidence type="ECO:0000256" key="4">
    <source>
        <dbReference type="ARBA" id="ARBA00023163"/>
    </source>
</evidence>
<evidence type="ECO:0000256" key="3">
    <source>
        <dbReference type="ARBA" id="ARBA00023155"/>
    </source>
</evidence>
<protein>
    <recommendedName>
        <fullName evidence="6">START domain-containing protein</fullName>
    </recommendedName>
</protein>
<evidence type="ECO:0000313" key="7">
    <source>
        <dbReference type="EMBL" id="GAU49528.1"/>
    </source>
</evidence>
<organism evidence="7 8">
    <name type="scientific">Trifolium subterraneum</name>
    <name type="common">Subterranean clover</name>
    <dbReference type="NCBI Taxonomy" id="3900"/>
    <lineage>
        <taxon>Eukaryota</taxon>
        <taxon>Viridiplantae</taxon>
        <taxon>Streptophyta</taxon>
        <taxon>Embryophyta</taxon>
        <taxon>Tracheophyta</taxon>
        <taxon>Spermatophyta</taxon>
        <taxon>Magnoliopsida</taxon>
        <taxon>eudicotyledons</taxon>
        <taxon>Gunneridae</taxon>
        <taxon>Pentapetalae</taxon>
        <taxon>rosids</taxon>
        <taxon>fabids</taxon>
        <taxon>Fabales</taxon>
        <taxon>Fabaceae</taxon>
        <taxon>Papilionoideae</taxon>
        <taxon>50 kb inversion clade</taxon>
        <taxon>NPAAA clade</taxon>
        <taxon>Hologalegina</taxon>
        <taxon>IRL clade</taxon>
        <taxon>Trifolieae</taxon>
        <taxon>Trifolium</taxon>
    </lineage>
</organism>
<keyword evidence="3" id="KW-0371">Homeobox</keyword>
<evidence type="ECO:0000256" key="5">
    <source>
        <dbReference type="ARBA" id="ARBA00023242"/>
    </source>
</evidence>
<dbReference type="Pfam" id="PF25797">
    <property type="entry name" value="PDF2_C"/>
    <property type="match status" value="1"/>
</dbReference>
<gene>
    <name evidence="7" type="ORF">TSUD_377410</name>
</gene>
<dbReference type="PANTHER" id="PTHR45654">
    <property type="entry name" value="HOMEOBOX-LEUCINE ZIPPER PROTEIN MERISTEM L1"/>
    <property type="match status" value="1"/>
</dbReference>
<accession>A0A2Z6NZC9</accession>
<dbReference type="AlphaFoldDB" id="A0A2Z6NZC9"/>
<dbReference type="GO" id="GO:0008289">
    <property type="term" value="F:lipid binding"/>
    <property type="evidence" value="ECO:0007669"/>
    <property type="project" value="InterPro"/>
</dbReference>
<dbReference type="EMBL" id="DF974579">
    <property type="protein sequence ID" value="GAU49528.1"/>
    <property type="molecule type" value="Genomic_DNA"/>
</dbReference>
<evidence type="ECO:0000259" key="6">
    <source>
        <dbReference type="PROSITE" id="PS50848"/>
    </source>
</evidence>
<evidence type="ECO:0000313" key="8">
    <source>
        <dbReference type="Proteomes" id="UP000242715"/>
    </source>
</evidence>
<dbReference type="Gene3D" id="3.30.530.20">
    <property type="match status" value="1"/>
</dbReference>
<dbReference type="CDD" id="cd08875">
    <property type="entry name" value="START_ArGLABRA2_like"/>
    <property type="match status" value="1"/>
</dbReference>
<dbReference type="InterPro" id="IPR002913">
    <property type="entry name" value="START_lipid-bd_dom"/>
</dbReference>
<dbReference type="SMART" id="SM00234">
    <property type="entry name" value="START"/>
    <property type="match status" value="1"/>
</dbReference>
<evidence type="ECO:0000256" key="1">
    <source>
        <dbReference type="ARBA" id="ARBA00023015"/>
    </source>
</evidence>
<dbReference type="InterPro" id="IPR057993">
    <property type="entry name" value="HD-Zip_IV_C"/>
</dbReference>
<dbReference type="SUPFAM" id="SSF55961">
    <property type="entry name" value="Bet v1-like"/>
    <property type="match status" value="1"/>
</dbReference>
<dbReference type="PANTHER" id="PTHR45654:SF9">
    <property type="entry name" value="HOMEOBOX-LEUCINE ZIPPER PROTEIN HDG10-RELATED"/>
    <property type="match status" value="1"/>
</dbReference>
<evidence type="ECO:0000256" key="2">
    <source>
        <dbReference type="ARBA" id="ARBA00023125"/>
    </source>
</evidence>
<dbReference type="GO" id="GO:0003677">
    <property type="term" value="F:DNA binding"/>
    <property type="evidence" value="ECO:0007669"/>
    <property type="project" value="UniProtKB-KW"/>
</dbReference>
<reference evidence="8" key="1">
    <citation type="journal article" date="2017" name="Front. Plant Sci.">
        <title>Climate Clever Clovers: New Paradigm to Reduce the Environmental Footprint of Ruminants by Breeding Low Methanogenic Forages Utilizing Haplotype Variation.</title>
        <authorList>
            <person name="Kaur P."/>
            <person name="Appels R."/>
            <person name="Bayer P.E."/>
            <person name="Keeble-Gagnere G."/>
            <person name="Wang J."/>
            <person name="Hirakawa H."/>
            <person name="Shirasawa K."/>
            <person name="Vercoe P."/>
            <person name="Stefanova K."/>
            <person name="Durmic Z."/>
            <person name="Nichols P."/>
            <person name="Revell C."/>
            <person name="Isobe S.N."/>
            <person name="Edwards D."/>
            <person name="Erskine W."/>
        </authorList>
    </citation>
    <scope>NUCLEOTIDE SEQUENCE [LARGE SCALE GENOMIC DNA]</scope>
    <source>
        <strain evidence="8">cv. Daliak</strain>
    </source>
</reference>
<keyword evidence="4" id="KW-0804">Transcription</keyword>
<keyword evidence="2" id="KW-0238">DNA-binding</keyword>
<proteinExistence type="predicted"/>
<dbReference type="OrthoDB" id="1422316at2759"/>
<keyword evidence="1" id="KW-0805">Transcription regulation</keyword>
<dbReference type="InterPro" id="IPR023393">
    <property type="entry name" value="START-like_dom_sf"/>
</dbReference>
<feature type="domain" description="START" evidence="6">
    <location>
        <begin position="1"/>
        <end position="209"/>
    </location>
</feature>
<keyword evidence="8" id="KW-1185">Reference proteome</keyword>
<dbReference type="InterPro" id="IPR042160">
    <property type="entry name" value="HD-Zip_IV"/>
</dbReference>
<dbReference type="Pfam" id="PF01852">
    <property type="entry name" value="START"/>
    <property type="match status" value="1"/>
</dbReference>
<sequence length="432" mass="48481">MISQHAILAMQELVRLVRTNEPFWMNISDNHQDGRYTLDYESYYQVFPKKNHIRGDIVSEESSKYLGIVGFDGMKLVQMFLDSGKWTNLFPTIVTKAETIKVLETGSSENRDGALLLMNEEMHILSPLVRPRKFIIIRYCKQVDVGVWVITDVPFDSSRPNTSPLSRSWKHPSGCMIREMPNKSCMVTWVEHVEVEYMLHTHHIFRDFVVIQTIEGRRSVMRLAHRMVKNFCECLTMAGQVEFEHLNLESSIGGVRVSLRQANIGQPNSIVVAAATTLWLPLHAEYVFEFLKDPTKRYQPCISSENYSVILQESFTSPIGSYVVYAAIDTSSITAAIRGGDSNNIKILPTGFVVCSYAQSNANFEAFNNIGNSSGGGVGRVGADTLLTLATQILTCSPNGIDQHQYMEAIATINTHLSTTVLKVRDALINSN</sequence>
<dbReference type="Proteomes" id="UP000242715">
    <property type="component" value="Unassembled WGS sequence"/>
</dbReference>
<name>A0A2Z6NZC9_TRISU</name>
<dbReference type="PROSITE" id="PS50848">
    <property type="entry name" value="START"/>
    <property type="match status" value="1"/>
</dbReference>